<dbReference type="Proteomes" id="UP000243515">
    <property type="component" value="Unassembled WGS sequence"/>
</dbReference>
<comment type="caution">
    <text evidence="1">The sequence shown here is derived from an EMBL/GenBank/DDBJ whole genome shotgun (WGS) entry which is preliminary data.</text>
</comment>
<sequence length="93" mass="11044">MSRQRILDWCKGWKSKSLEKMNFYVNQELEQARAQAGINLSTANDPKAISEHFRQIFTPEKFFKVFYWTKDILDFEKTSDLGKYFVKSQLLSP</sequence>
<dbReference type="AlphaFoldDB" id="A0A232M0W5"/>
<protein>
    <submittedName>
        <fullName evidence="1">Uncharacterized protein</fullName>
    </submittedName>
</protein>
<proteinExistence type="predicted"/>
<name>A0A232M0W5_9EURO</name>
<gene>
    <name evidence="1" type="ORF">Egran_02235</name>
</gene>
<dbReference type="OrthoDB" id="4525641at2759"/>
<accession>A0A232M0W5</accession>
<dbReference type="EMBL" id="NPHW01003184">
    <property type="protein sequence ID" value="OXV10002.1"/>
    <property type="molecule type" value="Genomic_DNA"/>
</dbReference>
<evidence type="ECO:0000313" key="1">
    <source>
        <dbReference type="EMBL" id="OXV10002.1"/>
    </source>
</evidence>
<organism evidence="1 2">
    <name type="scientific">Elaphomyces granulatus</name>
    <dbReference type="NCBI Taxonomy" id="519963"/>
    <lineage>
        <taxon>Eukaryota</taxon>
        <taxon>Fungi</taxon>
        <taxon>Dikarya</taxon>
        <taxon>Ascomycota</taxon>
        <taxon>Pezizomycotina</taxon>
        <taxon>Eurotiomycetes</taxon>
        <taxon>Eurotiomycetidae</taxon>
        <taxon>Eurotiales</taxon>
        <taxon>Elaphomycetaceae</taxon>
        <taxon>Elaphomyces</taxon>
    </lineage>
</organism>
<evidence type="ECO:0000313" key="2">
    <source>
        <dbReference type="Proteomes" id="UP000243515"/>
    </source>
</evidence>
<keyword evidence="2" id="KW-1185">Reference proteome</keyword>
<reference evidence="1 2" key="1">
    <citation type="journal article" date="2015" name="Environ. Microbiol.">
        <title>Metagenome sequence of Elaphomyces granulatus from sporocarp tissue reveals Ascomycota ectomycorrhizal fingerprints of genome expansion and a Proteobacteria-rich microbiome.</title>
        <authorList>
            <person name="Quandt C.A."/>
            <person name="Kohler A."/>
            <person name="Hesse C.N."/>
            <person name="Sharpton T.J."/>
            <person name="Martin F."/>
            <person name="Spatafora J.W."/>
        </authorList>
    </citation>
    <scope>NUCLEOTIDE SEQUENCE [LARGE SCALE GENOMIC DNA]</scope>
    <source>
        <strain evidence="1 2">OSC145934</strain>
    </source>
</reference>